<organism evidence="6 7">
    <name type="scientific">Mycteria americana</name>
    <name type="common">Wood stork</name>
    <dbReference type="NCBI Taxonomy" id="33587"/>
    <lineage>
        <taxon>Eukaryota</taxon>
        <taxon>Metazoa</taxon>
        <taxon>Chordata</taxon>
        <taxon>Craniata</taxon>
        <taxon>Vertebrata</taxon>
        <taxon>Euteleostomi</taxon>
        <taxon>Archelosauria</taxon>
        <taxon>Archosauria</taxon>
        <taxon>Dinosauria</taxon>
        <taxon>Saurischia</taxon>
        <taxon>Theropoda</taxon>
        <taxon>Coelurosauria</taxon>
        <taxon>Aves</taxon>
        <taxon>Neognathae</taxon>
        <taxon>Neoaves</taxon>
        <taxon>Aequornithes</taxon>
        <taxon>Ciconiiformes</taxon>
        <taxon>Ciconiidae</taxon>
        <taxon>Mycteria</taxon>
    </lineage>
</organism>
<dbReference type="InterPro" id="IPR021893">
    <property type="entry name" value="ZMYM2-like_C"/>
</dbReference>
<evidence type="ECO:0000313" key="6">
    <source>
        <dbReference type="EMBL" id="KAK4807991.1"/>
    </source>
</evidence>
<comment type="caution">
    <text evidence="6">The sequence shown here is derived from an EMBL/GenBank/DDBJ whole genome shotgun (WGS) entry which is preliminary data.</text>
</comment>
<protein>
    <recommendedName>
        <fullName evidence="5">ZMYM2-like/QRICH1 C-terminal domain-containing protein</fullName>
    </recommendedName>
</protein>
<name>A0AAN7RT12_MYCAM</name>
<gene>
    <name evidence="6" type="ORF">QYF61_016640</name>
</gene>
<keyword evidence="2" id="KW-0597">Phosphoprotein</keyword>
<keyword evidence="1" id="KW-1017">Isopeptide bond</keyword>
<dbReference type="PANTHER" id="PTHR46963">
    <property type="entry name" value="SIMILAR TO RIKEN CDNA E130308A19"/>
    <property type="match status" value="1"/>
</dbReference>
<evidence type="ECO:0000256" key="2">
    <source>
        <dbReference type="ARBA" id="ARBA00022553"/>
    </source>
</evidence>
<keyword evidence="3" id="KW-0832">Ubl conjugation</keyword>
<evidence type="ECO:0000313" key="7">
    <source>
        <dbReference type="Proteomes" id="UP001333110"/>
    </source>
</evidence>
<dbReference type="AlphaFoldDB" id="A0AAN7RT12"/>
<dbReference type="Proteomes" id="UP001333110">
    <property type="component" value="Unassembled WGS sequence"/>
</dbReference>
<sequence length="767" mass="86071">MGFSRLPQLAQRIGLCRAGDPEAQAHAPVISNIFLQNESVSDGRCSDASSLRMDLSNLVTWAHTHGTICNQIPALETVQNMGHPSRDNSVLWICGVGHAYHWQCGKLYVRSREENEAVEKRKRLVSSEASSREANLDEKRFRMTPSFERAKADAVSTGSCSRSPGVTQQKDDAVYIIHNEPSPRENRKNSKSTKSCFAAEQHLSVSGGEVKTDRHKVKLESNEDLQIISDEEQCISDEEDQGDRINQNILSESPIKGVTSEVDLQMHRNQMMAFNKPTATQISGFAPTGKPPLTLACILKSPISNQESLDSSFVRLGALNPAGSITETFRARSSSGSAVPKEHLKSVPGSNIEAKAQLESPASVTFFEFEAMVDVQQQLQLSPPEHGIPGIGLIGNVTENPIEESEPSGSGHAPHLSASLSPESKTTDHPPASSNKNVLKKWEKKRNRNTGDIKIFKDWLVLHCPSETHEIYKLPPEVLDNYLASFYSSAKRQNGTDFSASSLHFFQSSIERYLKDHNYEYSVVKGLEFRASREALKLKHQHLSQKEREGEWSILENLTDEDVECLRKKGLLSKTHPQGFLHLMFTNIIRGFGASAHSRSHNLYWGQLVLKKNEGELEYLEWKDDLSADVNTGELGPRLFAKPDNPDNCPVADYKEYAKRRPLDMLHDYDPLYLAPKPLCSIWDQIWYCRKSLTKAKMEKILKVIIQQVKGPHYRADPEEDLGCVKPYGAHICGFLMRSLWPNPLPELVLFKQHLISPNNLQMFKES</sequence>
<keyword evidence="7" id="KW-1185">Reference proteome</keyword>
<dbReference type="Pfam" id="PF12012">
    <property type="entry name" value="DUF3504"/>
    <property type="match status" value="1"/>
</dbReference>
<evidence type="ECO:0000256" key="4">
    <source>
        <dbReference type="SAM" id="MobiDB-lite"/>
    </source>
</evidence>
<feature type="domain" description="ZMYM2-like/QRICH1 C-terminal" evidence="5">
    <location>
        <begin position="634"/>
        <end position="706"/>
    </location>
</feature>
<reference evidence="6 7" key="1">
    <citation type="journal article" date="2023" name="J. Hered.">
        <title>Chromosome-level genome of the wood stork (Mycteria americana) provides insight into avian chromosome evolution.</title>
        <authorList>
            <person name="Flamio R. Jr."/>
            <person name="Ramstad K.M."/>
        </authorList>
    </citation>
    <scope>NUCLEOTIDE SEQUENCE [LARGE SCALE GENOMIC DNA]</scope>
    <source>
        <strain evidence="6">JAX WOST 10</strain>
    </source>
</reference>
<proteinExistence type="predicted"/>
<dbReference type="PANTHER" id="PTHR46963:SF3">
    <property type="entry name" value="DUF3504 DOMAIN-CONTAINING PROTEIN"/>
    <property type="match status" value="1"/>
</dbReference>
<accession>A0AAN7RT12</accession>
<evidence type="ECO:0000259" key="5">
    <source>
        <dbReference type="Pfam" id="PF12012"/>
    </source>
</evidence>
<evidence type="ECO:0000256" key="1">
    <source>
        <dbReference type="ARBA" id="ARBA00022499"/>
    </source>
</evidence>
<evidence type="ECO:0000256" key="3">
    <source>
        <dbReference type="ARBA" id="ARBA00022843"/>
    </source>
</evidence>
<feature type="region of interest" description="Disordered" evidence="4">
    <location>
        <begin position="384"/>
        <end position="443"/>
    </location>
</feature>
<dbReference type="InterPro" id="IPR042838">
    <property type="entry name" value="KIAA1958"/>
</dbReference>
<dbReference type="EMBL" id="JAUNZN010000026">
    <property type="protein sequence ID" value="KAK4807991.1"/>
    <property type="molecule type" value="Genomic_DNA"/>
</dbReference>